<dbReference type="PANTHER" id="PTHR21340:SF7">
    <property type="entry name" value="NUDIX HYDROLASE DOMAIN-CONTAINING PROTEIN"/>
    <property type="match status" value="1"/>
</dbReference>
<dbReference type="RefSeq" id="WP_354298579.1">
    <property type="nucleotide sequence ID" value="NZ_JBEPLU010000005.1"/>
</dbReference>
<dbReference type="PROSITE" id="PS51462">
    <property type="entry name" value="NUDIX"/>
    <property type="match status" value="1"/>
</dbReference>
<dbReference type="InterPro" id="IPR000086">
    <property type="entry name" value="NUDIX_hydrolase_dom"/>
</dbReference>
<dbReference type="PROSITE" id="PS00893">
    <property type="entry name" value="NUDIX_BOX"/>
    <property type="match status" value="1"/>
</dbReference>
<dbReference type="InterPro" id="IPR051325">
    <property type="entry name" value="Nudix_hydrolase_domain"/>
</dbReference>
<dbReference type="CDD" id="cd04662">
    <property type="entry name" value="NUDIX_Hydrolase"/>
    <property type="match status" value="1"/>
</dbReference>
<feature type="domain" description="Nudix hydrolase" evidence="3">
    <location>
        <begin position="1"/>
        <end position="149"/>
    </location>
</feature>
<evidence type="ECO:0000313" key="4">
    <source>
        <dbReference type="EMBL" id="MET3528723.1"/>
    </source>
</evidence>
<keyword evidence="2" id="KW-0378">Hydrolase</keyword>
<evidence type="ECO:0000259" key="3">
    <source>
        <dbReference type="PROSITE" id="PS51462"/>
    </source>
</evidence>
<dbReference type="InterPro" id="IPR015797">
    <property type="entry name" value="NUDIX_hydrolase-like_dom_sf"/>
</dbReference>
<comment type="cofactor">
    <cofactor evidence="1">
        <name>Mg(2+)</name>
        <dbReference type="ChEBI" id="CHEBI:18420"/>
    </cofactor>
</comment>
<dbReference type="InterPro" id="IPR020084">
    <property type="entry name" value="NUDIX_hydrolase_CS"/>
</dbReference>
<dbReference type="EMBL" id="JBEPLU010000005">
    <property type="protein sequence ID" value="MET3528723.1"/>
    <property type="molecule type" value="Genomic_DNA"/>
</dbReference>
<comment type="caution">
    <text evidence="4">The sequence shown here is derived from an EMBL/GenBank/DDBJ whole genome shotgun (WGS) entry which is preliminary data.</text>
</comment>
<dbReference type="Gene3D" id="3.90.79.10">
    <property type="entry name" value="Nucleoside Triphosphate Pyrophosphohydrolase"/>
    <property type="match status" value="1"/>
</dbReference>
<evidence type="ECO:0000256" key="1">
    <source>
        <dbReference type="ARBA" id="ARBA00001946"/>
    </source>
</evidence>
<organism evidence="4 5">
    <name type="scientific">Phenylobacterium koreense</name>
    <dbReference type="NCBI Taxonomy" id="266125"/>
    <lineage>
        <taxon>Bacteria</taxon>
        <taxon>Pseudomonadati</taxon>
        <taxon>Pseudomonadota</taxon>
        <taxon>Alphaproteobacteria</taxon>
        <taxon>Caulobacterales</taxon>
        <taxon>Caulobacteraceae</taxon>
        <taxon>Phenylobacterium</taxon>
    </lineage>
</organism>
<gene>
    <name evidence="4" type="ORF">ABID41_003865</name>
</gene>
<dbReference type="SUPFAM" id="SSF55811">
    <property type="entry name" value="Nudix"/>
    <property type="match status" value="1"/>
</dbReference>
<dbReference type="Proteomes" id="UP001549110">
    <property type="component" value="Unassembled WGS sequence"/>
</dbReference>
<accession>A0ABV2ENV0</accession>
<evidence type="ECO:0000313" key="5">
    <source>
        <dbReference type="Proteomes" id="UP001549110"/>
    </source>
</evidence>
<keyword evidence="5" id="KW-1185">Reference proteome</keyword>
<dbReference type="Pfam" id="PF00293">
    <property type="entry name" value="NUDIX"/>
    <property type="match status" value="1"/>
</dbReference>
<protein>
    <submittedName>
        <fullName evidence="4">NUDIX family NTP pyrophosphohydrolase</fullName>
    </submittedName>
</protein>
<evidence type="ECO:0000256" key="2">
    <source>
        <dbReference type="ARBA" id="ARBA00022801"/>
    </source>
</evidence>
<proteinExistence type="predicted"/>
<name>A0ABV2ENV0_9CAUL</name>
<reference evidence="4 5" key="1">
    <citation type="submission" date="2024-06" db="EMBL/GenBank/DDBJ databases">
        <title>Genomic Encyclopedia of Type Strains, Phase IV (KMG-IV): sequencing the most valuable type-strain genomes for metagenomic binning, comparative biology and taxonomic classification.</title>
        <authorList>
            <person name="Goeker M."/>
        </authorList>
    </citation>
    <scope>NUCLEOTIDE SEQUENCE [LARGE SCALE GENOMIC DNA]</scope>
    <source>
        <strain evidence="4 5">DSM 17809</strain>
    </source>
</reference>
<sequence length="167" mass="18458">MAQVSAGLLVYRRPRGRLEFLLAHPGGPFWRGKDRAAWSVPKGLAEPGEDLWAAARREFQEEIGLTPSGPAVGLAPFRLPGGKQLHCWLVEADLDLSDIRSNSFEMEWPRGSGRRASWPEVDQAAYFDPSTAGWKIHRGQRPLIEAAAAQLGWRPPADGDYDVGDKD</sequence>
<dbReference type="PANTHER" id="PTHR21340">
    <property type="entry name" value="DIADENOSINE 5,5-P1,P4-TETRAPHOSPHATE PYROPHOSPHOHYDROLASE MUTT"/>
    <property type="match status" value="1"/>
</dbReference>